<dbReference type="Gene3D" id="1.10.390.10">
    <property type="entry name" value="Neutral Protease Domain 2"/>
    <property type="match status" value="1"/>
</dbReference>
<feature type="transmembrane region" description="Helical" evidence="1">
    <location>
        <begin position="172"/>
        <end position="189"/>
    </location>
</feature>
<evidence type="ECO:0000313" key="3">
    <source>
        <dbReference type="EMBL" id="MWB92946.1"/>
    </source>
</evidence>
<dbReference type="EMBL" id="WSTB01000001">
    <property type="protein sequence ID" value="MWB92946.1"/>
    <property type="molecule type" value="Genomic_DNA"/>
</dbReference>
<sequence>MWYDIFKFEIQYRIKRPDTYIFFIFIFFFSLAGVDFVFQGIDMGSVKTNAPIVIAKAMAAVTAILMMVTSLIMGVSVLRDYQYNIESLLFVNPIQKRDYLLGRFLGSFAVLLFVFTGLLLGFTLGEFMPWRYPENLMPFNFLAYLQPFIIVVLPMLFFGSALFFVSGALSRNLMVVYTQGVLLFVPFLLTKSIKNDFLQALLDPFSLTTLTDMNALFTTAERNSTLVPFTGVLLYNKLFWVFLGMLILIVGYFKFNFSTAKNKKPKEKKIKTIHDLTTAANENLKIPIVLIQYNFKSQFVQLLQLTWFYFISICKQVSFWAIIICALIIILINSINLNITYDVASYPTTYLVIKELKELSLYFFVIILIFYSGELIWKEREIKLDLIYDATSISGIISLLSKFLGLLLIYIVLILSLIIFGITFQTVNGWYHYELDVYFYGFFIEFFPFLVLYTFISFFFQALTNNKFIGFILVMVFVILNTVSEFFGFEHDLYKFGGSGLDSYSDMNGYGHFLVSYFWIKAYWIVFGILLLILASILSVRGTETSLKKRIMFGMQRLTKPMLQFVLSVLLVFTLLGSYIFYNTNILNKYESTNDKLEFRADYEKTLKRFEYLPEPKITDVKLQVELYPKTRDYTLEGYYILTNTLKEPIYKIYLQKPIASEINLEEVSFEGEALVDKQYNQYGFYIYTLKKPLQAGEAVKMKFKQRYTTKGFKENDSNNSVLQNGTYLTNKALPTLGYSKEYELGDTRIRTEFELPPAKGMAKRNDKTELTYSSTGGNADLINFEVTIGTDKNQKAISSGTLQKRWTVGNRSYFHYKTDKPIVNQYAIISADYEVSKSRWSAKNDRLATPVDLEIYYQKDHQYNLDRMTQALKLSFDYFSTNFDSYQHRDMRIIETPNYIEQAESFSGAIPFSESNEFMLNIDDQSDVDIILYRTAHELAHQWWGMQLQAANVQGKNMILETLAQYSALMVMKKKYPKEKIEQLLQKEQEVYMQAKKRYDKQEVPLELVEKQDYIFNAKGILAMSALQNYIGEEKVNLALKRFIRDWNNSNGKLKSKTPNYPTTKELLTYFIEVTPVSLRHKVCSLFENTKSNSNIIFNGK</sequence>
<keyword evidence="4" id="KW-1185">Reference proteome</keyword>
<proteinExistence type="predicted"/>
<organism evidence="3 4">
    <name type="scientific">Flavobacterium hydrocarbonoxydans</name>
    <dbReference type="NCBI Taxonomy" id="2683249"/>
    <lineage>
        <taxon>Bacteria</taxon>
        <taxon>Pseudomonadati</taxon>
        <taxon>Bacteroidota</taxon>
        <taxon>Flavobacteriia</taxon>
        <taxon>Flavobacteriales</taxon>
        <taxon>Flavobacteriaceae</taxon>
        <taxon>Flavobacterium</taxon>
    </lineage>
</organism>
<evidence type="ECO:0000256" key="1">
    <source>
        <dbReference type="SAM" id="Phobius"/>
    </source>
</evidence>
<comment type="caution">
    <text evidence="3">The sequence shown here is derived from an EMBL/GenBank/DDBJ whole genome shotgun (WGS) entry which is preliminary data.</text>
</comment>
<feature type="transmembrane region" description="Helical" evidence="1">
    <location>
        <begin position="403"/>
        <end position="425"/>
    </location>
</feature>
<gene>
    <name evidence="3" type="ORF">GON26_01100</name>
</gene>
<feature type="transmembrane region" description="Helical" evidence="1">
    <location>
        <begin position="522"/>
        <end position="540"/>
    </location>
</feature>
<dbReference type="SUPFAM" id="SSF55486">
    <property type="entry name" value="Metalloproteases ('zincins'), catalytic domain"/>
    <property type="match status" value="1"/>
</dbReference>
<keyword evidence="1" id="KW-0812">Transmembrane</keyword>
<feature type="domain" description="Peptidase M1 membrane alanine aminopeptidase" evidence="2">
    <location>
        <begin position="864"/>
        <end position="1054"/>
    </location>
</feature>
<reference evidence="3 4" key="1">
    <citation type="submission" date="2019-12" db="EMBL/GenBank/DDBJ databases">
        <authorList>
            <person name="Kim Y.S."/>
        </authorList>
    </citation>
    <scope>NUCLEOTIDE SEQUENCE [LARGE SCALE GENOMIC DNA]</scope>
    <source>
        <strain evidence="3 4">GA093</strain>
    </source>
</reference>
<feature type="transmembrane region" description="Helical" evidence="1">
    <location>
        <begin position="359"/>
        <end position="377"/>
    </location>
</feature>
<protein>
    <submittedName>
        <fullName evidence="3">Peptidase M1</fullName>
    </submittedName>
</protein>
<dbReference type="AlphaFoldDB" id="A0A6I4NEA8"/>
<dbReference type="GO" id="GO:0008270">
    <property type="term" value="F:zinc ion binding"/>
    <property type="evidence" value="ECO:0007669"/>
    <property type="project" value="InterPro"/>
</dbReference>
<feature type="transmembrane region" description="Helical" evidence="1">
    <location>
        <begin position="317"/>
        <end position="339"/>
    </location>
</feature>
<keyword evidence="1" id="KW-1133">Transmembrane helix</keyword>
<dbReference type="GO" id="GO:0008237">
    <property type="term" value="F:metallopeptidase activity"/>
    <property type="evidence" value="ECO:0007669"/>
    <property type="project" value="InterPro"/>
</dbReference>
<feature type="transmembrane region" description="Helical" evidence="1">
    <location>
        <begin position="437"/>
        <end position="456"/>
    </location>
</feature>
<dbReference type="RefSeq" id="WP_160372887.1">
    <property type="nucleotide sequence ID" value="NZ_WSTB01000001.1"/>
</dbReference>
<dbReference type="InterPro" id="IPR027268">
    <property type="entry name" value="Peptidase_M4/M1_CTD_sf"/>
</dbReference>
<evidence type="ECO:0000259" key="2">
    <source>
        <dbReference type="Pfam" id="PF01433"/>
    </source>
</evidence>
<feature type="transmembrane region" description="Helical" evidence="1">
    <location>
        <begin position="468"/>
        <end position="489"/>
    </location>
</feature>
<feature type="transmembrane region" description="Helical" evidence="1">
    <location>
        <begin position="144"/>
        <end position="165"/>
    </location>
</feature>
<evidence type="ECO:0000313" key="4">
    <source>
        <dbReference type="Proteomes" id="UP000471501"/>
    </source>
</evidence>
<keyword evidence="1" id="KW-0472">Membrane</keyword>
<feature type="transmembrane region" description="Helical" evidence="1">
    <location>
        <begin position="99"/>
        <end position="124"/>
    </location>
</feature>
<dbReference type="Proteomes" id="UP000471501">
    <property type="component" value="Unassembled WGS sequence"/>
</dbReference>
<feature type="transmembrane region" description="Helical" evidence="1">
    <location>
        <begin position="238"/>
        <end position="257"/>
    </location>
</feature>
<dbReference type="InterPro" id="IPR014782">
    <property type="entry name" value="Peptidase_M1_dom"/>
</dbReference>
<name>A0A6I4NEA8_9FLAO</name>
<accession>A0A6I4NEA8</accession>
<feature type="transmembrane region" description="Helical" evidence="1">
    <location>
        <begin position="561"/>
        <end position="582"/>
    </location>
</feature>
<dbReference type="Pfam" id="PF01433">
    <property type="entry name" value="Peptidase_M1"/>
    <property type="match status" value="1"/>
</dbReference>
<feature type="transmembrane region" description="Helical" evidence="1">
    <location>
        <begin position="20"/>
        <end position="41"/>
    </location>
</feature>
<feature type="transmembrane region" description="Helical" evidence="1">
    <location>
        <begin position="53"/>
        <end position="78"/>
    </location>
</feature>